<organism evidence="1 2">
    <name type="scientific">Botrytis tulipae</name>
    <dbReference type="NCBI Taxonomy" id="87230"/>
    <lineage>
        <taxon>Eukaryota</taxon>
        <taxon>Fungi</taxon>
        <taxon>Dikarya</taxon>
        <taxon>Ascomycota</taxon>
        <taxon>Pezizomycotina</taxon>
        <taxon>Leotiomycetes</taxon>
        <taxon>Helotiales</taxon>
        <taxon>Sclerotiniaceae</taxon>
        <taxon>Botrytis</taxon>
    </lineage>
</organism>
<gene>
    <name evidence="1" type="ORF">BTUL_0275g00110</name>
</gene>
<name>A0A4Z1E8A0_9HELO</name>
<keyword evidence="2" id="KW-1185">Reference proteome</keyword>
<sequence length="93" mass="9827">MEGTEEDEEIEGYIGDWEAEASKEGDDTVEAFRDEMRGGGGGIVNLDDGIGAFGDGMGSAGKEFDNTAEVCNDNDGTSIVDEDVDVLIIQIFA</sequence>
<evidence type="ECO:0000313" key="2">
    <source>
        <dbReference type="Proteomes" id="UP000297777"/>
    </source>
</evidence>
<dbReference type="EMBL" id="PQXH01000274">
    <property type="protein sequence ID" value="TGO07449.1"/>
    <property type="molecule type" value="Genomic_DNA"/>
</dbReference>
<protein>
    <submittedName>
        <fullName evidence="1">Uncharacterized protein</fullName>
    </submittedName>
</protein>
<proteinExistence type="predicted"/>
<dbReference type="Proteomes" id="UP000297777">
    <property type="component" value="Unassembled WGS sequence"/>
</dbReference>
<evidence type="ECO:0000313" key="1">
    <source>
        <dbReference type="EMBL" id="TGO07449.1"/>
    </source>
</evidence>
<dbReference type="AlphaFoldDB" id="A0A4Z1E8A0"/>
<accession>A0A4Z1E8A0</accession>
<comment type="caution">
    <text evidence="1">The sequence shown here is derived from an EMBL/GenBank/DDBJ whole genome shotgun (WGS) entry which is preliminary data.</text>
</comment>
<reference evidence="1 2" key="1">
    <citation type="submission" date="2017-12" db="EMBL/GenBank/DDBJ databases">
        <title>Comparative genomics of Botrytis spp.</title>
        <authorList>
            <person name="Valero-Jimenez C.A."/>
            <person name="Tapia P."/>
            <person name="Veloso J."/>
            <person name="Silva-Moreno E."/>
            <person name="Staats M."/>
            <person name="Valdes J.H."/>
            <person name="Van Kan J.A.L."/>
        </authorList>
    </citation>
    <scope>NUCLEOTIDE SEQUENCE [LARGE SCALE GENOMIC DNA]</scope>
    <source>
        <strain evidence="1 2">Bt9001</strain>
    </source>
</reference>